<keyword evidence="5" id="KW-1185">Reference proteome</keyword>
<dbReference type="RefSeq" id="WP_092753169.1">
    <property type="nucleotide sequence ID" value="NZ_FOCG01000001.1"/>
</dbReference>
<evidence type="ECO:0000313" key="4">
    <source>
        <dbReference type="EMBL" id="SEM73096.1"/>
    </source>
</evidence>
<dbReference type="InterPro" id="IPR007621">
    <property type="entry name" value="TPM_dom"/>
</dbReference>
<keyword evidence="2" id="KW-0732">Signal</keyword>
<dbReference type="AlphaFoldDB" id="A0A1H8ARE6"/>
<feature type="chain" id="PRO_5011593841" description="TPM domain-containing protein" evidence="2">
    <location>
        <begin position="24"/>
        <end position="266"/>
    </location>
</feature>
<sequence>MKFFGRIAAFVLVTALLTTAVFALPEPTNRFYVTDTANILTSETKDYIFNNSRVLDEKTTAQLVVATVTSLEGKTVDEYALELGRKWGVGGKEKNNGLLILLAPNERKITVQVGYGLEGAVNDAKAGRFLDNYAVPYLKNDDWDGGIRNLYSALLTEVYKEYNMEVPSDVTVNEQKDNEGSRSSGFFFPLLVVLAIGISTGIMNRNRRGPRPPRGGGGFYGGPPFFGGGFGSGGGFSGGSSGGGFSGGSFGGGGGSFGGGGSSRGF</sequence>
<gene>
    <name evidence="4" type="ORF">SAMN05216180_1493</name>
</gene>
<keyword evidence="1" id="KW-0812">Transmembrane</keyword>
<keyword evidence="1" id="KW-1133">Transmembrane helix</keyword>
<name>A0A1H8ARE6_9FIRM</name>
<evidence type="ECO:0000259" key="3">
    <source>
        <dbReference type="Pfam" id="PF04536"/>
    </source>
</evidence>
<feature type="signal peptide" evidence="2">
    <location>
        <begin position="1"/>
        <end position="23"/>
    </location>
</feature>
<dbReference type="Proteomes" id="UP000199158">
    <property type="component" value="Unassembled WGS sequence"/>
</dbReference>
<evidence type="ECO:0000256" key="1">
    <source>
        <dbReference type="SAM" id="Phobius"/>
    </source>
</evidence>
<dbReference type="PANTHER" id="PTHR30373">
    <property type="entry name" value="UPF0603 PROTEIN YGCG"/>
    <property type="match status" value="1"/>
</dbReference>
<accession>A0A1H8ARE6</accession>
<dbReference type="EMBL" id="FOCG01000001">
    <property type="protein sequence ID" value="SEM73096.1"/>
    <property type="molecule type" value="Genomic_DNA"/>
</dbReference>
<dbReference type="PANTHER" id="PTHR30373:SF2">
    <property type="entry name" value="UPF0603 PROTEIN YGCG"/>
    <property type="match status" value="1"/>
</dbReference>
<dbReference type="OrthoDB" id="9810918at2"/>
<proteinExistence type="predicted"/>
<feature type="transmembrane region" description="Helical" evidence="1">
    <location>
        <begin position="186"/>
        <end position="204"/>
    </location>
</feature>
<evidence type="ECO:0000256" key="2">
    <source>
        <dbReference type="SAM" id="SignalP"/>
    </source>
</evidence>
<dbReference type="STRING" id="474960.SAMN05216180_1493"/>
<keyword evidence="1" id="KW-0472">Membrane</keyword>
<evidence type="ECO:0000313" key="5">
    <source>
        <dbReference type="Proteomes" id="UP000199158"/>
    </source>
</evidence>
<organism evidence="4 5">
    <name type="scientific">Hydrogenoanaerobacterium saccharovorans</name>
    <dbReference type="NCBI Taxonomy" id="474960"/>
    <lineage>
        <taxon>Bacteria</taxon>
        <taxon>Bacillati</taxon>
        <taxon>Bacillota</taxon>
        <taxon>Clostridia</taxon>
        <taxon>Eubacteriales</taxon>
        <taxon>Oscillospiraceae</taxon>
        <taxon>Hydrogenoanaerobacterium</taxon>
    </lineage>
</organism>
<dbReference type="Pfam" id="PF04536">
    <property type="entry name" value="TPM_phosphatase"/>
    <property type="match status" value="1"/>
</dbReference>
<feature type="domain" description="TPM" evidence="3">
    <location>
        <begin position="33"/>
        <end position="154"/>
    </location>
</feature>
<protein>
    <recommendedName>
        <fullName evidence="3">TPM domain-containing protein</fullName>
    </recommendedName>
</protein>
<dbReference type="Gene3D" id="3.10.310.50">
    <property type="match status" value="1"/>
</dbReference>
<reference evidence="4 5" key="1">
    <citation type="submission" date="2016-10" db="EMBL/GenBank/DDBJ databases">
        <authorList>
            <person name="de Groot N.N."/>
        </authorList>
    </citation>
    <scope>NUCLEOTIDE SEQUENCE [LARGE SCALE GENOMIC DNA]</scope>
    <source>
        <strain evidence="4 5">CGMCC 1.5070</strain>
    </source>
</reference>